<dbReference type="Proteomes" id="UP000234752">
    <property type="component" value="Chromosome eg_2"/>
</dbReference>
<dbReference type="EMBL" id="CP025612">
    <property type="protein sequence ID" value="AUN31961.1"/>
    <property type="molecule type" value="Genomic_DNA"/>
</dbReference>
<dbReference type="KEGG" id="ncb:C0V82_16155"/>
<evidence type="ECO:0000313" key="1">
    <source>
        <dbReference type="EMBL" id="AUN31961.1"/>
    </source>
</evidence>
<proteinExistence type="predicted"/>
<evidence type="ECO:0000313" key="2">
    <source>
        <dbReference type="Proteomes" id="UP000234752"/>
    </source>
</evidence>
<accession>A0A2K9NFS9</accession>
<keyword evidence="2" id="KW-1185">Reference proteome</keyword>
<name>A0A2K9NFS9_9PROT</name>
<dbReference type="RefSeq" id="WP_102113515.1">
    <property type="nucleotide sequence ID" value="NZ_BMGN01000012.1"/>
</dbReference>
<organism evidence="1 2">
    <name type="scientific">Niveispirillum cyanobacteriorum</name>
    <dbReference type="NCBI Taxonomy" id="1612173"/>
    <lineage>
        <taxon>Bacteria</taxon>
        <taxon>Pseudomonadati</taxon>
        <taxon>Pseudomonadota</taxon>
        <taxon>Alphaproteobacteria</taxon>
        <taxon>Rhodospirillales</taxon>
        <taxon>Azospirillaceae</taxon>
        <taxon>Niveispirillum</taxon>
    </lineage>
</organism>
<dbReference type="AlphaFoldDB" id="A0A2K9NFS9"/>
<reference evidence="1 2" key="1">
    <citation type="submission" date="2017-12" db="EMBL/GenBank/DDBJ databases">
        <title>Genomes of bacteria within cyanobacterial aggregates.</title>
        <authorList>
            <person name="Cai H."/>
        </authorList>
    </citation>
    <scope>NUCLEOTIDE SEQUENCE [LARGE SCALE GENOMIC DNA]</scope>
    <source>
        <strain evidence="1 2">TH16</strain>
    </source>
</reference>
<gene>
    <name evidence="1" type="ORF">C0V82_16155</name>
</gene>
<sequence length="317" mass="35999">MMSFMITDRSNLDDEAKRMSARLDLALGIAARKSARRRPEDTSRTPRTMWDLLRWTYGAQQVRGRLWSVSRWSDVLFALEMQDGPACPYHIDAVVVHAAVSMLPPHQREAVWHAAEAMLLPAVPDPKAQPRFEPVMRRGPGRPGPRIDKYWMSCDPPKLRPDEIKALERETDSQQRTVTRYENNRGHGGTEVKWTYRVDPRPVTAKRQAKQVVMRDVGTGRVRGQVAVQAEVLVPFCPIAQTVSAVEIIGRHEAYASFVGGVVAVHRQLEMRMLFGTEMQGVGLKIDVKPCSPTLYGIATRREKEIVDWAWPMQIDH</sequence>
<protein>
    <submittedName>
        <fullName evidence="1">Uncharacterized protein</fullName>
    </submittedName>
</protein>